<organism evidence="1">
    <name type="scientific">Pseudomonas sp. Hg7Tf</name>
    <dbReference type="NCBI Taxonomy" id="3236988"/>
    <lineage>
        <taxon>Bacteria</taxon>
        <taxon>Pseudomonadati</taxon>
        <taxon>Pseudomonadota</taxon>
        <taxon>Gammaproteobacteria</taxon>
        <taxon>Pseudomonadales</taxon>
        <taxon>Pseudomonadaceae</taxon>
        <taxon>Pseudomonas</taxon>
    </lineage>
</organism>
<dbReference type="NCBIfam" id="TIGR03344">
    <property type="entry name" value="VI_effect_Hcp1"/>
    <property type="match status" value="1"/>
</dbReference>
<dbReference type="InterPro" id="IPR008514">
    <property type="entry name" value="T6SS_Hcp"/>
</dbReference>
<dbReference type="InterPro" id="IPR052947">
    <property type="entry name" value="T6SS_Hcp1_domain"/>
</dbReference>
<dbReference type="SUPFAM" id="SSF141452">
    <property type="entry name" value="Hcp1-like"/>
    <property type="match status" value="1"/>
</dbReference>
<reference evidence="1" key="1">
    <citation type="submission" date="2024-07" db="EMBL/GenBank/DDBJ databases">
        <title>Identification and characteristics of a novel species of coltsfoot's symbiotic bacteria.</title>
        <authorList>
            <person name="Juszczyk A."/>
            <person name="Jasielczuk I."/>
            <person name="Gurgul A."/>
            <person name="Rogala M."/>
            <person name="Kowalczyk A."/>
            <person name="Szmatola T."/>
            <person name="Kosecka-Strojek M."/>
            <person name="Arent Z."/>
            <person name="Latowski D."/>
        </authorList>
    </citation>
    <scope>NUCLEOTIDE SEQUENCE</scope>
    <source>
        <strain evidence="1">Hg7Tf</strain>
    </source>
</reference>
<dbReference type="AlphaFoldDB" id="A0AB39HZK8"/>
<accession>A0AB39HZK8</accession>
<name>A0AB39HZK8_9PSED</name>
<dbReference type="PANTHER" id="PTHR34319:SF7">
    <property type="entry name" value="HNH ENDONUCLEASE DOMAIN-CONTAINING PROTEIN"/>
    <property type="match status" value="1"/>
</dbReference>
<gene>
    <name evidence="1" type="ORF">AB4Y39_20360</name>
</gene>
<dbReference type="RefSeq" id="WP_045181845.1">
    <property type="nucleotide sequence ID" value="NZ_CP162607.1"/>
</dbReference>
<dbReference type="Pfam" id="PF05638">
    <property type="entry name" value="T6SS_HCP"/>
    <property type="match status" value="1"/>
</dbReference>
<sequence length="161" mass="17601">MASHGYITITGKTQGLISAGCSSQESIGNKCQAGHTDEIMVLALNHGMTNVGNIKRATHGPIVITKNIDKSSPLLAQALTNREVIDCTISFYRTSSYGTQEKYYTIKLGDAQVADLMLDMPHAVLHSEAETQEQLSIRYRSIIWTHHLAGTSGSCFWGEDE</sequence>
<dbReference type="PANTHER" id="PTHR34319">
    <property type="entry name" value="MAJOR EXPORTED PROTEIN"/>
    <property type="match status" value="1"/>
</dbReference>
<protein>
    <submittedName>
        <fullName evidence="1">Hcp family type VI secretion system effector</fullName>
    </submittedName>
</protein>
<dbReference type="Gene3D" id="2.30.110.20">
    <property type="entry name" value="Hcp1-like"/>
    <property type="match status" value="1"/>
</dbReference>
<dbReference type="EMBL" id="CP162607">
    <property type="protein sequence ID" value="XDK36037.1"/>
    <property type="molecule type" value="Genomic_DNA"/>
</dbReference>
<dbReference type="InterPro" id="IPR036624">
    <property type="entry name" value="Hcp1-lik_sf"/>
</dbReference>
<proteinExistence type="predicted"/>
<evidence type="ECO:0000313" key="1">
    <source>
        <dbReference type="EMBL" id="XDK36037.1"/>
    </source>
</evidence>